<dbReference type="InterPro" id="IPR017853">
    <property type="entry name" value="GH"/>
</dbReference>
<dbReference type="SMART" id="SM00642">
    <property type="entry name" value="Aamy"/>
    <property type="match status" value="1"/>
</dbReference>
<accession>A0AAD7ZY03</accession>
<dbReference type="InterPro" id="IPR013780">
    <property type="entry name" value="Glyco_hydro_b"/>
</dbReference>
<dbReference type="GO" id="GO:0005975">
    <property type="term" value="P:carbohydrate metabolic process"/>
    <property type="evidence" value="ECO:0007669"/>
    <property type="project" value="InterPro"/>
</dbReference>
<dbReference type="EMBL" id="JASPKZ010005303">
    <property type="protein sequence ID" value="KAJ9588787.1"/>
    <property type="molecule type" value="Genomic_DNA"/>
</dbReference>
<comment type="catalytic activity">
    <reaction evidence="1">
        <text>Hydrolysis of terminal, non-reducing (1-&gt;4)-linked alpha-D-glucose residues with release of alpha-D-glucose.</text>
        <dbReference type="EC" id="3.2.1.20"/>
    </reaction>
</comment>
<dbReference type="FunFam" id="3.90.400.10:FF:000001">
    <property type="entry name" value="Maltase A3, isoform A"/>
    <property type="match status" value="1"/>
</dbReference>
<evidence type="ECO:0000256" key="1">
    <source>
        <dbReference type="ARBA" id="ARBA00001657"/>
    </source>
</evidence>
<dbReference type="SUPFAM" id="SSF51445">
    <property type="entry name" value="(Trans)glycosidases"/>
    <property type="match status" value="1"/>
</dbReference>
<feature type="domain" description="Glycosyl hydrolase family 13 catalytic" evidence="6">
    <location>
        <begin position="1"/>
        <end position="360"/>
    </location>
</feature>
<sequence length="521" mass="59094">MEKLDYLKDLGIDGVWLSPIYPSPLADFTYDISNFRDIDPLFGSLEIFDDFVARAKELGIRVIMDYVPGYTSDQHEWFTKSVQKIDPYTDYYTWDDGKLDDDGNRLPPNGWQSIFGGAAWTFSEERKQWFFHQFTPKQPDLNWGNSELVEDMKLNDVMRFWLDKGIDGFRVDAVPVLFEGPLDNNDTLAPQNLPETYNAVKIMRTVADEKTEEYGETKVLMLEAYASVDQEMAYYGTSESPGGHFPFNFLFISDLNGTSTATDFSNVLNNYLEHISQADNRIPNWVSGSIDCSKININVAMIRGEGMHFLSLLLPGVAVTYNGEEIGMEDTMISWKECLDPQGLNAGPDNYLQYTRDIERTPIQWDDTKNAGFSDGNTTWLPVNSNYDELNVEIQNSAEKSHIKVYKNLIQLRKEATFKDGATEIAAITDNVLAFTRTLENHDTYVIVVNVGDETENINLKDTFSYLPDELTIAAVSVFSEHDIGMVHDTTSFEIQPNEAFNIVAVSLTPTSRLTESQLYP</sequence>
<reference evidence="7" key="1">
    <citation type="journal article" date="2023" name="IScience">
        <title>Live-bearing cockroach genome reveals convergent evolutionary mechanisms linked to viviparity in insects and beyond.</title>
        <authorList>
            <person name="Fouks B."/>
            <person name="Harrison M.C."/>
            <person name="Mikhailova A.A."/>
            <person name="Marchal E."/>
            <person name="English S."/>
            <person name="Carruthers M."/>
            <person name="Jennings E.C."/>
            <person name="Chiamaka E.L."/>
            <person name="Frigard R.A."/>
            <person name="Pippel M."/>
            <person name="Attardo G.M."/>
            <person name="Benoit J.B."/>
            <person name="Bornberg-Bauer E."/>
            <person name="Tobe S.S."/>
        </authorList>
    </citation>
    <scope>NUCLEOTIDE SEQUENCE</scope>
    <source>
        <strain evidence="7">Stay&amp;Tobe</strain>
    </source>
</reference>
<comment type="similarity">
    <text evidence="2">Belongs to the glycosyl hydrolase 13 family.</text>
</comment>
<dbReference type="Pfam" id="PF00128">
    <property type="entry name" value="Alpha-amylase"/>
    <property type="match status" value="1"/>
</dbReference>
<proteinExistence type="inferred from homology"/>
<dbReference type="Gene3D" id="2.60.40.1180">
    <property type="entry name" value="Golgi alpha-mannosidase II"/>
    <property type="match status" value="1"/>
</dbReference>
<gene>
    <name evidence="7" type="ORF">L9F63_017898</name>
</gene>
<keyword evidence="5" id="KW-0378">Hydrolase</keyword>
<evidence type="ECO:0000256" key="3">
    <source>
        <dbReference type="ARBA" id="ARBA00012741"/>
    </source>
</evidence>
<feature type="non-terminal residue" evidence="7">
    <location>
        <position position="1"/>
    </location>
</feature>
<keyword evidence="4" id="KW-0325">Glycoprotein</keyword>
<dbReference type="InterPro" id="IPR045857">
    <property type="entry name" value="O16G_dom_2"/>
</dbReference>
<name>A0AAD7ZY03_DIPPU</name>
<keyword evidence="5" id="KW-0326">Glycosidase</keyword>
<organism evidence="7 8">
    <name type="scientific">Diploptera punctata</name>
    <name type="common">Pacific beetle cockroach</name>
    <dbReference type="NCBI Taxonomy" id="6984"/>
    <lineage>
        <taxon>Eukaryota</taxon>
        <taxon>Metazoa</taxon>
        <taxon>Ecdysozoa</taxon>
        <taxon>Arthropoda</taxon>
        <taxon>Hexapoda</taxon>
        <taxon>Insecta</taxon>
        <taxon>Pterygota</taxon>
        <taxon>Neoptera</taxon>
        <taxon>Polyneoptera</taxon>
        <taxon>Dictyoptera</taxon>
        <taxon>Blattodea</taxon>
        <taxon>Blaberoidea</taxon>
        <taxon>Blaberidae</taxon>
        <taxon>Diplopterinae</taxon>
        <taxon>Diploptera</taxon>
    </lineage>
</organism>
<dbReference type="Gene3D" id="3.20.20.80">
    <property type="entry name" value="Glycosidases"/>
    <property type="match status" value="1"/>
</dbReference>
<dbReference type="Proteomes" id="UP001233999">
    <property type="component" value="Unassembled WGS sequence"/>
</dbReference>
<evidence type="ECO:0000256" key="5">
    <source>
        <dbReference type="ARBA" id="ARBA00023295"/>
    </source>
</evidence>
<reference evidence="7" key="2">
    <citation type="submission" date="2023-05" db="EMBL/GenBank/DDBJ databases">
        <authorList>
            <person name="Fouks B."/>
        </authorList>
    </citation>
    <scope>NUCLEOTIDE SEQUENCE</scope>
    <source>
        <strain evidence="7">Stay&amp;Tobe</strain>
        <tissue evidence="7">Testes</tissue>
    </source>
</reference>
<dbReference type="PANTHER" id="PTHR10357">
    <property type="entry name" value="ALPHA-AMYLASE FAMILY MEMBER"/>
    <property type="match status" value="1"/>
</dbReference>
<dbReference type="PANTHER" id="PTHR10357:SF179">
    <property type="entry name" value="NEUTRAL AND BASIC AMINO ACID TRANSPORT PROTEIN RBAT"/>
    <property type="match status" value="1"/>
</dbReference>
<evidence type="ECO:0000256" key="2">
    <source>
        <dbReference type="ARBA" id="ARBA00008061"/>
    </source>
</evidence>
<evidence type="ECO:0000259" key="6">
    <source>
        <dbReference type="SMART" id="SM00642"/>
    </source>
</evidence>
<evidence type="ECO:0000313" key="8">
    <source>
        <dbReference type="Proteomes" id="UP001233999"/>
    </source>
</evidence>
<dbReference type="SUPFAM" id="SSF51011">
    <property type="entry name" value="Glycosyl hydrolase domain"/>
    <property type="match status" value="1"/>
</dbReference>
<evidence type="ECO:0000313" key="7">
    <source>
        <dbReference type="EMBL" id="KAJ9588787.1"/>
    </source>
</evidence>
<evidence type="ECO:0000256" key="4">
    <source>
        <dbReference type="ARBA" id="ARBA00023180"/>
    </source>
</evidence>
<protein>
    <recommendedName>
        <fullName evidence="3">alpha-glucosidase</fullName>
        <ecNumber evidence="3">3.2.1.20</ecNumber>
    </recommendedName>
</protein>
<comment type="caution">
    <text evidence="7">The sequence shown here is derived from an EMBL/GenBank/DDBJ whole genome shotgun (WGS) entry which is preliminary data.</text>
</comment>
<dbReference type="GO" id="GO:0004558">
    <property type="term" value="F:alpha-1,4-glucosidase activity"/>
    <property type="evidence" value="ECO:0007669"/>
    <property type="project" value="UniProtKB-EC"/>
</dbReference>
<dbReference type="Gene3D" id="3.90.400.10">
    <property type="entry name" value="Oligo-1,6-glucosidase, Domain 2"/>
    <property type="match status" value="1"/>
</dbReference>
<keyword evidence="8" id="KW-1185">Reference proteome</keyword>
<dbReference type="InterPro" id="IPR006047">
    <property type="entry name" value="GH13_cat_dom"/>
</dbReference>
<dbReference type="AlphaFoldDB" id="A0AAD7ZY03"/>
<dbReference type="EC" id="3.2.1.20" evidence="3"/>